<comment type="caution">
    <text evidence="1">The sequence shown here is derived from an EMBL/GenBank/DDBJ whole genome shotgun (WGS) entry which is preliminary data.</text>
</comment>
<protein>
    <submittedName>
        <fullName evidence="1">5487_t:CDS:1</fullName>
    </submittedName>
</protein>
<proteinExistence type="predicted"/>
<dbReference type="Proteomes" id="UP000789860">
    <property type="component" value="Unassembled WGS sequence"/>
</dbReference>
<feature type="non-terminal residue" evidence="1">
    <location>
        <position position="113"/>
    </location>
</feature>
<name>A0ACA9NI25_9GLOM</name>
<accession>A0ACA9NI25</accession>
<reference evidence="1" key="1">
    <citation type="submission" date="2021-06" db="EMBL/GenBank/DDBJ databases">
        <authorList>
            <person name="Kallberg Y."/>
            <person name="Tangrot J."/>
            <person name="Rosling A."/>
        </authorList>
    </citation>
    <scope>NUCLEOTIDE SEQUENCE</scope>
    <source>
        <strain evidence="1">AU212A</strain>
    </source>
</reference>
<organism evidence="1 2">
    <name type="scientific">Scutellospora calospora</name>
    <dbReference type="NCBI Taxonomy" id="85575"/>
    <lineage>
        <taxon>Eukaryota</taxon>
        <taxon>Fungi</taxon>
        <taxon>Fungi incertae sedis</taxon>
        <taxon>Mucoromycota</taxon>
        <taxon>Glomeromycotina</taxon>
        <taxon>Glomeromycetes</taxon>
        <taxon>Diversisporales</taxon>
        <taxon>Gigasporaceae</taxon>
        <taxon>Scutellospora</taxon>
    </lineage>
</organism>
<gene>
    <name evidence="1" type="ORF">SCALOS_LOCUS8850</name>
</gene>
<feature type="non-terminal residue" evidence="1">
    <location>
        <position position="1"/>
    </location>
</feature>
<sequence>QENAKLINEKVVFIVKFIKLEQTTRENDKLKAKVTKFKYINKENTKLIIKINYDIKEIKKNQIATNISSALSTKDVLVQISISMPKSLIYSELLITFPISTLLSIENYSDKDD</sequence>
<keyword evidence="2" id="KW-1185">Reference proteome</keyword>
<evidence type="ECO:0000313" key="2">
    <source>
        <dbReference type="Proteomes" id="UP000789860"/>
    </source>
</evidence>
<evidence type="ECO:0000313" key="1">
    <source>
        <dbReference type="EMBL" id="CAG8656176.1"/>
    </source>
</evidence>
<dbReference type="EMBL" id="CAJVPM010025055">
    <property type="protein sequence ID" value="CAG8656176.1"/>
    <property type="molecule type" value="Genomic_DNA"/>
</dbReference>